<sequence length="39" mass="4400">MPGRTRIDVSINQHTSSPVWICRSHLEGSKNSMVLSVYL</sequence>
<organism evidence="1 2">
    <name type="scientific">Komagataeibacter intermedius AF2</name>
    <dbReference type="NCBI Taxonomy" id="1458464"/>
    <lineage>
        <taxon>Bacteria</taxon>
        <taxon>Pseudomonadati</taxon>
        <taxon>Pseudomonadota</taxon>
        <taxon>Alphaproteobacteria</taxon>
        <taxon>Acetobacterales</taxon>
        <taxon>Acetobacteraceae</taxon>
        <taxon>Komagataeibacter</taxon>
    </lineage>
</organism>
<gene>
    <name evidence="1" type="ORF">GLUCOINTEAF2_0203726</name>
</gene>
<dbReference type="Proteomes" id="UP000031553">
    <property type="component" value="Unassembled WGS sequence"/>
</dbReference>
<proteinExistence type="predicted"/>
<name>A0A0N0MGE0_9PROT</name>
<reference evidence="1 2" key="1">
    <citation type="submission" date="2015-07" db="EMBL/GenBank/DDBJ databases">
        <title>Draft Genome Sequence of Komagataeibacter intermedius Strain AF2, Isolated from Kombucha Tea.</title>
        <authorList>
            <person name="Santos R.A."/>
            <person name="Berretta A.A."/>
            <person name="Barud H.S."/>
            <person name="Ribeiro S.J."/>
            <person name="Gonzalez-Garcia L.N."/>
            <person name="Zucchi T.D."/>
            <person name="Goldman G.H."/>
            <person name="Riano-Pachon D.M."/>
        </authorList>
    </citation>
    <scope>NUCLEOTIDE SEQUENCE [LARGE SCALE GENOMIC DNA]</scope>
    <source>
        <strain evidence="1 2">AF2</strain>
    </source>
</reference>
<protein>
    <submittedName>
        <fullName evidence="1">Uncharacterized protein</fullName>
    </submittedName>
</protein>
<comment type="caution">
    <text evidence="1">The sequence shown here is derived from an EMBL/GenBank/DDBJ whole genome shotgun (WGS) entry which is preliminary data.</text>
</comment>
<dbReference type="AlphaFoldDB" id="A0A0N0MGE0"/>
<evidence type="ECO:0000313" key="1">
    <source>
        <dbReference type="EMBL" id="KPH88646.1"/>
    </source>
</evidence>
<evidence type="ECO:0000313" key="2">
    <source>
        <dbReference type="Proteomes" id="UP000031553"/>
    </source>
</evidence>
<dbReference type="EMBL" id="JUFX02000015">
    <property type="protein sequence ID" value="KPH88646.1"/>
    <property type="molecule type" value="Genomic_DNA"/>
</dbReference>
<accession>A0A0N0MGE0</accession>